<proteinExistence type="predicted"/>
<keyword evidence="3" id="KW-1185">Reference proteome</keyword>
<protein>
    <submittedName>
        <fullName evidence="2">Uncharacterized protein</fullName>
    </submittedName>
</protein>
<comment type="caution">
    <text evidence="2">The sequence shown here is derived from an EMBL/GenBank/DDBJ whole genome shotgun (WGS) entry which is preliminary data.</text>
</comment>
<dbReference type="EMBL" id="QJJU01000001">
    <property type="protein sequence ID" value="PXX13281.1"/>
    <property type="molecule type" value="Genomic_DNA"/>
</dbReference>
<feature type="transmembrane region" description="Helical" evidence="1">
    <location>
        <begin position="61"/>
        <end position="78"/>
    </location>
</feature>
<organism evidence="2 3">
    <name type="scientific">Mycolicibacterium moriokaense</name>
    <dbReference type="NCBI Taxonomy" id="39691"/>
    <lineage>
        <taxon>Bacteria</taxon>
        <taxon>Bacillati</taxon>
        <taxon>Actinomycetota</taxon>
        <taxon>Actinomycetes</taxon>
        <taxon>Mycobacteriales</taxon>
        <taxon>Mycobacteriaceae</taxon>
        <taxon>Mycolicibacterium</taxon>
    </lineage>
</organism>
<reference evidence="2 3" key="2">
    <citation type="submission" date="2018-06" db="EMBL/GenBank/DDBJ databases">
        <title>Sequencing of bacterial isolates from soil warming experiment in Harvard Forest, Massachusetts, USA.</title>
        <authorList>
            <person name="Deangelis K.PhD."/>
        </authorList>
    </citation>
    <scope>NUCLEOTIDE SEQUENCE [LARGE SCALE GENOMIC DNA]</scope>
    <source>
        <strain evidence="2 3">GAS496</strain>
    </source>
</reference>
<sequence length="150" mass="17585">MTSTTDVVRRSSFWDTYRRNGFFFREVAMLTILIGFGMHLYRVIFGDDLTLQYAVTPTSDMLLMIPMTYAAIAGILSYRRMVFANRVHKIALTASLVYITASVPLHLYVAIVLQDVSFYVHMAGYWFSWMLICLVYPAFLYMLWRLQYRN</sequence>
<feature type="transmembrane region" description="Helical" evidence="1">
    <location>
        <begin position="90"/>
        <end position="111"/>
    </location>
</feature>
<gene>
    <name evidence="2" type="ORF">C8E89_101436</name>
</gene>
<keyword evidence="1" id="KW-1133">Transmembrane helix</keyword>
<evidence type="ECO:0000313" key="3">
    <source>
        <dbReference type="Proteomes" id="UP000247781"/>
    </source>
</evidence>
<dbReference type="Proteomes" id="UP000247781">
    <property type="component" value="Unassembled WGS sequence"/>
</dbReference>
<dbReference type="RefSeq" id="WP_235658206.1">
    <property type="nucleotide sequence ID" value="NZ_QJJU01000001.1"/>
</dbReference>
<evidence type="ECO:0000256" key="1">
    <source>
        <dbReference type="SAM" id="Phobius"/>
    </source>
</evidence>
<feature type="transmembrane region" description="Helical" evidence="1">
    <location>
        <begin position="123"/>
        <end position="144"/>
    </location>
</feature>
<accession>A0A318I3V1</accession>
<evidence type="ECO:0000313" key="2">
    <source>
        <dbReference type="EMBL" id="PXX13281.1"/>
    </source>
</evidence>
<keyword evidence="1" id="KW-0472">Membrane</keyword>
<keyword evidence="1" id="KW-0812">Transmembrane</keyword>
<reference evidence="3" key="1">
    <citation type="submission" date="2018-05" db="EMBL/GenBank/DDBJ databases">
        <authorList>
            <person name="Deangelis K."/>
            <person name="Huntemann M."/>
            <person name="Clum A."/>
            <person name="Pillay M."/>
            <person name="Palaniappan K."/>
            <person name="Varghese N."/>
            <person name="Mikhailova N."/>
            <person name="Stamatis D."/>
            <person name="Reddy T."/>
            <person name="Daum C."/>
            <person name="Shapiro N."/>
            <person name="Ivanova N."/>
            <person name="Kyrpides N."/>
            <person name="Woyke T."/>
        </authorList>
    </citation>
    <scope>NUCLEOTIDE SEQUENCE [LARGE SCALE GENOMIC DNA]</scope>
    <source>
        <strain evidence="3">GAS496</strain>
    </source>
</reference>
<feature type="transmembrane region" description="Helical" evidence="1">
    <location>
        <begin position="21"/>
        <end position="41"/>
    </location>
</feature>
<dbReference type="AlphaFoldDB" id="A0A318I3V1"/>
<name>A0A318I3V1_9MYCO</name>